<comment type="caution">
    <text evidence="2">The sequence shown here is derived from an EMBL/GenBank/DDBJ whole genome shotgun (WGS) entry which is preliminary data.</text>
</comment>
<evidence type="ECO:0000313" key="2">
    <source>
        <dbReference type="EMBL" id="PWR17598.1"/>
    </source>
</evidence>
<sequence length="306" mass="30206">MKVTLDLDALVAAGELTAEEAARLARLGGQGTAMLAFNILVGFGVLAVATGALALVPQPGTAVVIGLAIAAAGLGLARGGLADWALLAQLCIVVGSLIAGGGALTAGDFHVTAFLVVAAVYALGAGVAGNGLLAALAVIAVSGAVGAQAGYLGDGGYALAVPDSSLAIVVMVALAGSLAGLARLFGAEGARLLRVGAATAVIVANFGFWVGSLWGDTIDLGGAEPLVVPEIVFTLLWALILGVAGIWAALAGARWVLNCAAIFAAIHLYTQWFERLEATPESVLAAGILALVLALGLAALNRRLAT</sequence>
<evidence type="ECO:0000313" key="3">
    <source>
        <dbReference type="Proteomes" id="UP000245461"/>
    </source>
</evidence>
<feature type="transmembrane region" description="Helical" evidence="1">
    <location>
        <begin position="255"/>
        <end position="272"/>
    </location>
</feature>
<name>A0A317DSF3_9PROT</name>
<evidence type="ECO:0000256" key="1">
    <source>
        <dbReference type="SAM" id="Phobius"/>
    </source>
</evidence>
<feature type="transmembrane region" description="Helical" evidence="1">
    <location>
        <begin position="33"/>
        <end position="54"/>
    </location>
</feature>
<gene>
    <name evidence="2" type="ORF">DKG74_21015</name>
</gene>
<dbReference type="EMBL" id="QGLE01000023">
    <property type="protein sequence ID" value="PWR17598.1"/>
    <property type="molecule type" value="Genomic_DNA"/>
</dbReference>
<feature type="transmembrane region" description="Helical" evidence="1">
    <location>
        <begin position="284"/>
        <end position="300"/>
    </location>
</feature>
<feature type="transmembrane region" description="Helical" evidence="1">
    <location>
        <begin position="231"/>
        <end position="250"/>
    </location>
</feature>
<reference evidence="2 3" key="1">
    <citation type="submission" date="2018-05" db="EMBL/GenBank/DDBJ databases">
        <title>Zavarzinia sp. HR-AS.</title>
        <authorList>
            <person name="Lee Y."/>
            <person name="Jeon C.O."/>
        </authorList>
    </citation>
    <scope>NUCLEOTIDE SEQUENCE [LARGE SCALE GENOMIC DNA]</scope>
    <source>
        <strain evidence="2 3">HR-AS</strain>
    </source>
</reference>
<dbReference type="AlphaFoldDB" id="A0A317DSF3"/>
<feature type="transmembrane region" description="Helical" evidence="1">
    <location>
        <begin position="192"/>
        <end position="211"/>
    </location>
</feature>
<keyword evidence="1" id="KW-0472">Membrane</keyword>
<keyword evidence="1" id="KW-1133">Transmembrane helix</keyword>
<keyword evidence="1" id="KW-0812">Transmembrane</keyword>
<feature type="transmembrane region" description="Helical" evidence="1">
    <location>
        <begin position="165"/>
        <end position="185"/>
    </location>
</feature>
<dbReference type="Proteomes" id="UP000245461">
    <property type="component" value="Unassembled WGS sequence"/>
</dbReference>
<feature type="transmembrane region" description="Helical" evidence="1">
    <location>
        <begin position="60"/>
        <end position="77"/>
    </location>
</feature>
<evidence type="ECO:0008006" key="4">
    <source>
        <dbReference type="Google" id="ProtNLM"/>
    </source>
</evidence>
<feature type="transmembrane region" description="Helical" evidence="1">
    <location>
        <begin position="84"/>
        <end position="103"/>
    </location>
</feature>
<accession>A0A317DSF3</accession>
<proteinExistence type="predicted"/>
<keyword evidence="3" id="KW-1185">Reference proteome</keyword>
<organism evidence="2 3">
    <name type="scientific">Zavarzinia aquatilis</name>
    <dbReference type="NCBI Taxonomy" id="2211142"/>
    <lineage>
        <taxon>Bacteria</taxon>
        <taxon>Pseudomonadati</taxon>
        <taxon>Pseudomonadota</taxon>
        <taxon>Alphaproteobacteria</taxon>
        <taxon>Rhodospirillales</taxon>
        <taxon>Zavarziniaceae</taxon>
        <taxon>Zavarzinia</taxon>
    </lineage>
</organism>
<protein>
    <recommendedName>
        <fullName evidence="4">DUF2157 domain-containing protein</fullName>
    </recommendedName>
</protein>
<feature type="transmembrane region" description="Helical" evidence="1">
    <location>
        <begin position="109"/>
        <end position="127"/>
    </location>
</feature>